<dbReference type="AlphaFoldDB" id="A0ABD1E577"/>
<dbReference type="PANTHER" id="PTHR21411:SF0">
    <property type="entry name" value="REGULATORY PROTEIN ZESTE"/>
    <property type="match status" value="1"/>
</dbReference>
<keyword evidence="3" id="KW-0805">Transcription regulation</keyword>
<dbReference type="EMBL" id="JBDJPC010000011">
    <property type="protein sequence ID" value="KAL1489828.1"/>
    <property type="molecule type" value="Genomic_DNA"/>
</dbReference>
<evidence type="ECO:0000313" key="10">
    <source>
        <dbReference type="Proteomes" id="UP001566132"/>
    </source>
</evidence>
<reference evidence="9 10" key="1">
    <citation type="submission" date="2024-05" db="EMBL/GenBank/DDBJ databases">
        <title>Genetic variation in Jamaican populations of the coffee berry borer (Hypothenemus hampei).</title>
        <authorList>
            <person name="Errbii M."/>
            <person name="Myrie A."/>
        </authorList>
    </citation>
    <scope>NUCLEOTIDE SEQUENCE [LARGE SCALE GENOMIC DNA]</scope>
    <source>
        <strain evidence="9">JA-Hopewell-2020-01-JO</strain>
        <tissue evidence="9">Whole body</tissue>
    </source>
</reference>
<accession>A0ABD1E577</accession>
<dbReference type="InterPro" id="IPR028002">
    <property type="entry name" value="Myb_DNA-bind_5"/>
</dbReference>
<evidence type="ECO:0000256" key="4">
    <source>
        <dbReference type="ARBA" id="ARBA00023163"/>
    </source>
</evidence>
<evidence type="ECO:0000256" key="7">
    <source>
        <dbReference type="SAM" id="MobiDB-lite"/>
    </source>
</evidence>
<keyword evidence="10" id="KW-1185">Reference proteome</keyword>
<dbReference type="Pfam" id="PF13873">
    <property type="entry name" value="Myb_DNA-bind_5"/>
    <property type="match status" value="1"/>
</dbReference>
<evidence type="ECO:0000256" key="5">
    <source>
        <dbReference type="ARBA" id="ARBA00025466"/>
    </source>
</evidence>
<feature type="coiled-coil region" evidence="6">
    <location>
        <begin position="202"/>
        <end position="251"/>
    </location>
</feature>
<comment type="subunit">
    <text evidence="1">Self-associates forming complexes of several hundred monomers.</text>
</comment>
<evidence type="ECO:0000313" key="9">
    <source>
        <dbReference type="EMBL" id="KAL1489828.1"/>
    </source>
</evidence>
<keyword evidence="6" id="KW-0175">Coiled coil</keyword>
<dbReference type="Proteomes" id="UP001566132">
    <property type="component" value="Unassembled WGS sequence"/>
</dbReference>
<comment type="function">
    <text evidence="5">Involved in transvection phenomena (= synapsis-dependent gene expression), where the synaptic pairing of chromosomes carrying genes with which zeste interacts influences the expression of these genes. Zeste binds to DNA and stimulates transcription from a nearby promoter.</text>
</comment>
<feature type="region of interest" description="Disordered" evidence="7">
    <location>
        <begin position="84"/>
        <end position="104"/>
    </location>
</feature>
<evidence type="ECO:0000256" key="1">
    <source>
        <dbReference type="ARBA" id="ARBA00011764"/>
    </source>
</evidence>
<protein>
    <recommendedName>
        <fullName evidence="2">Regulatory protein zeste</fullName>
    </recommendedName>
</protein>
<keyword evidence="4" id="KW-0804">Transcription</keyword>
<evidence type="ECO:0000256" key="3">
    <source>
        <dbReference type="ARBA" id="ARBA00023015"/>
    </source>
</evidence>
<feature type="domain" description="Myb/SANT-like DNA-binding" evidence="8">
    <location>
        <begin position="10"/>
        <end position="85"/>
    </location>
</feature>
<evidence type="ECO:0000256" key="6">
    <source>
        <dbReference type="SAM" id="Coils"/>
    </source>
</evidence>
<evidence type="ECO:0000256" key="2">
    <source>
        <dbReference type="ARBA" id="ARBA00016807"/>
    </source>
</evidence>
<comment type="caution">
    <text evidence="9">The sequence shown here is derived from an EMBL/GenBank/DDBJ whole genome shotgun (WGS) entry which is preliminary data.</text>
</comment>
<feature type="compositionally biased region" description="Basic and acidic residues" evidence="7">
    <location>
        <begin position="176"/>
        <end position="186"/>
    </location>
</feature>
<sequence length="271" mass="31481">MNEKQDKRCRAPNYSQEEKMRLLSLIAEMKDVIENKTTDAVTWHQKEEAWKEVTIKFNASSLVKRSVASIKNVYENQKRNCHKKASEERRYLKGTGGGPALPSTSTDNLHDLTLAIVNKKTVYGLECEFGEIVEENNIPLENKENETCDDWGKCTPLQLRRPISQKLQMVHKPQQKRYESPEERNVLHSGRRRPALSATENVAKSYEQLSEAKKELTELQIIIHTKFEKNLNEIEEELKIQRKRNEELHQLEVNIKKAQLAGLQMKLMSKQ</sequence>
<feature type="region of interest" description="Disordered" evidence="7">
    <location>
        <begin position="169"/>
        <end position="194"/>
    </location>
</feature>
<gene>
    <name evidence="9" type="ORF">ABEB36_013760</name>
</gene>
<organism evidence="9 10">
    <name type="scientific">Hypothenemus hampei</name>
    <name type="common">Coffee berry borer</name>
    <dbReference type="NCBI Taxonomy" id="57062"/>
    <lineage>
        <taxon>Eukaryota</taxon>
        <taxon>Metazoa</taxon>
        <taxon>Ecdysozoa</taxon>
        <taxon>Arthropoda</taxon>
        <taxon>Hexapoda</taxon>
        <taxon>Insecta</taxon>
        <taxon>Pterygota</taxon>
        <taxon>Neoptera</taxon>
        <taxon>Endopterygota</taxon>
        <taxon>Coleoptera</taxon>
        <taxon>Polyphaga</taxon>
        <taxon>Cucujiformia</taxon>
        <taxon>Curculionidae</taxon>
        <taxon>Scolytinae</taxon>
        <taxon>Hypothenemus</taxon>
    </lineage>
</organism>
<name>A0ABD1E577_HYPHA</name>
<evidence type="ECO:0000259" key="8">
    <source>
        <dbReference type="Pfam" id="PF13873"/>
    </source>
</evidence>
<dbReference type="PANTHER" id="PTHR21411">
    <property type="entry name" value="APONTIC"/>
    <property type="match status" value="1"/>
</dbReference>
<proteinExistence type="predicted"/>